<reference evidence="1" key="1">
    <citation type="submission" date="2021-06" db="EMBL/GenBank/DDBJ databases">
        <title>Parelaphostrongylus tenuis whole genome reference sequence.</title>
        <authorList>
            <person name="Garwood T.J."/>
            <person name="Larsen P.A."/>
            <person name="Fountain-Jones N.M."/>
            <person name="Garbe J.R."/>
            <person name="Macchietto M.G."/>
            <person name="Kania S.A."/>
            <person name="Gerhold R.W."/>
            <person name="Richards J.E."/>
            <person name="Wolf T.M."/>
        </authorList>
    </citation>
    <scope>NUCLEOTIDE SEQUENCE</scope>
    <source>
        <strain evidence="1">MNPRO001-30</strain>
        <tissue evidence="1">Meninges</tissue>
    </source>
</reference>
<organism evidence="1 2">
    <name type="scientific">Parelaphostrongylus tenuis</name>
    <name type="common">Meningeal worm</name>
    <dbReference type="NCBI Taxonomy" id="148309"/>
    <lineage>
        <taxon>Eukaryota</taxon>
        <taxon>Metazoa</taxon>
        <taxon>Ecdysozoa</taxon>
        <taxon>Nematoda</taxon>
        <taxon>Chromadorea</taxon>
        <taxon>Rhabditida</taxon>
        <taxon>Rhabditina</taxon>
        <taxon>Rhabditomorpha</taxon>
        <taxon>Strongyloidea</taxon>
        <taxon>Metastrongylidae</taxon>
        <taxon>Parelaphostrongylus</taxon>
    </lineage>
</organism>
<keyword evidence="2" id="KW-1185">Reference proteome</keyword>
<dbReference type="EMBL" id="JAHQIW010007210">
    <property type="protein sequence ID" value="KAJ1372978.1"/>
    <property type="molecule type" value="Genomic_DNA"/>
</dbReference>
<proteinExistence type="predicted"/>
<dbReference type="AlphaFoldDB" id="A0AAD5RBL8"/>
<evidence type="ECO:0000313" key="1">
    <source>
        <dbReference type="EMBL" id="KAJ1372978.1"/>
    </source>
</evidence>
<evidence type="ECO:0000313" key="2">
    <source>
        <dbReference type="Proteomes" id="UP001196413"/>
    </source>
</evidence>
<sequence>MGGKLVTDGAMLFCYAAETWTDPTTTKLLQTTHRALGGCCPKISQHSQHLACLRNSDLRNLSHLRDPEEHASMSKHI</sequence>
<dbReference type="Proteomes" id="UP001196413">
    <property type="component" value="Unassembled WGS sequence"/>
</dbReference>
<comment type="caution">
    <text evidence="1">The sequence shown here is derived from an EMBL/GenBank/DDBJ whole genome shotgun (WGS) entry which is preliminary data.</text>
</comment>
<name>A0AAD5RBL8_PARTN</name>
<accession>A0AAD5RBL8</accession>
<gene>
    <name evidence="1" type="ORF">KIN20_035296</name>
</gene>
<protein>
    <submittedName>
        <fullName evidence="1">Uncharacterized protein</fullName>
    </submittedName>
</protein>